<evidence type="ECO:0000256" key="3">
    <source>
        <dbReference type="PIRSR" id="PIRSR618191-1"/>
    </source>
</evidence>
<dbReference type="GO" id="GO:0016853">
    <property type="term" value="F:isomerase activity"/>
    <property type="evidence" value="ECO:0007669"/>
    <property type="project" value="UniProtKB-KW"/>
</dbReference>
<reference evidence="5" key="1">
    <citation type="submission" date="2020-02" db="EMBL/GenBank/DDBJ databases">
        <authorList>
            <person name="Chen W.-M."/>
        </authorList>
    </citation>
    <scope>NUCLEOTIDE SEQUENCE</scope>
    <source>
        <strain evidence="5">NBD-18</strain>
    </source>
</reference>
<dbReference type="PANTHER" id="PTHR35530">
    <property type="entry name" value="TAUTOMERASE-RELATED"/>
    <property type="match status" value="1"/>
</dbReference>
<dbReference type="AlphaFoldDB" id="A0A6B2R0U9"/>
<dbReference type="Pfam" id="PF01361">
    <property type="entry name" value="Tautomerase"/>
    <property type="match status" value="2"/>
</dbReference>
<proteinExistence type="inferred from homology"/>
<evidence type="ECO:0000259" key="4">
    <source>
        <dbReference type="Pfam" id="PF01361"/>
    </source>
</evidence>
<organism evidence="5">
    <name type="scientific">Sheuella amnicola</name>
    <dbReference type="NCBI Taxonomy" id="2707330"/>
    <lineage>
        <taxon>Bacteria</taxon>
        <taxon>Pseudomonadati</taxon>
        <taxon>Pseudomonadota</taxon>
        <taxon>Betaproteobacteria</taxon>
        <taxon>Burkholderiales</taxon>
        <taxon>Alcaligenaceae</taxon>
        <taxon>Sheuella</taxon>
    </lineage>
</organism>
<comment type="similarity">
    <text evidence="1">Belongs to the 4-oxalocrotonate tautomerase family.</text>
</comment>
<accession>A0A6B2R0U9</accession>
<dbReference type="InterPro" id="IPR018191">
    <property type="entry name" value="4-OT"/>
</dbReference>
<evidence type="ECO:0000313" key="5">
    <source>
        <dbReference type="EMBL" id="NDY83244.1"/>
    </source>
</evidence>
<name>A0A6B2R0U9_9BURK</name>
<dbReference type="InterPro" id="IPR004370">
    <property type="entry name" value="4-OT-like_dom"/>
</dbReference>
<dbReference type="Gene3D" id="3.30.429.10">
    <property type="entry name" value="Macrophage Migration Inhibitory Factor"/>
    <property type="match status" value="2"/>
</dbReference>
<evidence type="ECO:0000256" key="1">
    <source>
        <dbReference type="ARBA" id="ARBA00006723"/>
    </source>
</evidence>
<gene>
    <name evidence="5" type="ORF">G3I67_08365</name>
</gene>
<dbReference type="NCBIfam" id="TIGR00013">
    <property type="entry name" value="taut"/>
    <property type="match status" value="1"/>
</dbReference>
<protein>
    <submittedName>
        <fullName evidence="5">2-hydroxymuconate tautomerase family protein</fullName>
    </submittedName>
</protein>
<dbReference type="PANTHER" id="PTHR35530:SF1">
    <property type="entry name" value="2-HYDROXYMUCONATE TAUTOMERASE"/>
    <property type="match status" value="1"/>
</dbReference>
<sequence length="124" mass="12929">MPILNVQIIQGYTPAQKTDLLKKLSQAVVDSIAAPLASIRVVIQEVPRENVIVAGELGHDMALITAGLISGRTEELKAALVLALANATEQALGLSTQNVRTIIFDTPSTDMGVAGGRTAKAAGR</sequence>
<dbReference type="InterPro" id="IPR014347">
    <property type="entry name" value="Tautomerase/MIF_sf"/>
</dbReference>
<evidence type="ECO:0000256" key="2">
    <source>
        <dbReference type="ARBA" id="ARBA00023235"/>
    </source>
</evidence>
<dbReference type="SUPFAM" id="SSF55331">
    <property type="entry name" value="Tautomerase/MIF"/>
    <property type="match status" value="1"/>
</dbReference>
<feature type="domain" description="4-oxalocrotonate tautomerase-like" evidence="4">
    <location>
        <begin position="68"/>
        <end position="117"/>
    </location>
</feature>
<dbReference type="EMBL" id="JAAGRN010000005">
    <property type="protein sequence ID" value="NDY83244.1"/>
    <property type="molecule type" value="Genomic_DNA"/>
</dbReference>
<dbReference type="RefSeq" id="WP_163654198.1">
    <property type="nucleotide sequence ID" value="NZ_JAAGRN010000005.1"/>
</dbReference>
<feature type="domain" description="4-oxalocrotonate tautomerase-like" evidence="4">
    <location>
        <begin position="2"/>
        <end position="58"/>
    </location>
</feature>
<keyword evidence="2" id="KW-0413">Isomerase</keyword>
<feature type="active site" description="Proton acceptor; via imino nitrogen" evidence="3">
    <location>
        <position position="2"/>
    </location>
</feature>
<comment type="caution">
    <text evidence="5">The sequence shown here is derived from an EMBL/GenBank/DDBJ whole genome shotgun (WGS) entry which is preliminary data.</text>
</comment>